<dbReference type="Proteomes" id="UP000824115">
    <property type="component" value="Unassembled WGS sequence"/>
</dbReference>
<evidence type="ECO:0000256" key="2">
    <source>
        <dbReference type="SAM" id="SignalP"/>
    </source>
</evidence>
<evidence type="ECO:0000313" key="3">
    <source>
        <dbReference type="EMBL" id="HIZ84977.1"/>
    </source>
</evidence>
<dbReference type="AlphaFoldDB" id="A0A9D2GMS0"/>
<proteinExistence type="predicted"/>
<reference evidence="3" key="1">
    <citation type="journal article" date="2021" name="PeerJ">
        <title>Extensive microbial diversity within the chicken gut microbiome revealed by metagenomics and culture.</title>
        <authorList>
            <person name="Gilroy R."/>
            <person name="Ravi A."/>
            <person name="Getino M."/>
            <person name="Pursley I."/>
            <person name="Horton D.L."/>
            <person name="Alikhan N.F."/>
            <person name="Baker D."/>
            <person name="Gharbi K."/>
            <person name="Hall N."/>
            <person name="Watson M."/>
            <person name="Adriaenssens E.M."/>
            <person name="Foster-Nyarko E."/>
            <person name="Jarju S."/>
            <person name="Secka A."/>
            <person name="Antonio M."/>
            <person name="Oren A."/>
            <person name="Chaudhuri R.R."/>
            <person name="La Ragione R."/>
            <person name="Hildebrand F."/>
            <person name="Pallen M.J."/>
        </authorList>
    </citation>
    <scope>NUCLEOTIDE SEQUENCE</scope>
    <source>
        <strain evidence="3">Gambia16-554</strain>
    </source>
</reference>
<dbReference type="InterPro" id="IPR013783">
    <property type="entry name" value="Ig-like_fold"/>
</dbReference>
<feature type="signal peptide" evidence="2">
    <location>
        <begin position="1"/>
        <end position="21"/>
    </location>
</feature>
<reference evidence="3" key="2">
    <citation type="submission" date="2021-04" db="EMBL/GenBank/DDBJ databases">
        <authorList>
            <person name="Gilroy R."/>
        </authorList>
    </citation>
    <scope>NUCLEOTIDE SEQUENCE</scope>
    <source>
        <strain evidence="3">Gambia16-554</strain>
    </source>
</reference>
<dbReference type="Gene3D" id="2.60.40.10">
    <property type="entry name" value="Immunoglobulins"/>
    <property type="match status" value="1"/>
</dbReference>
<dbReference type="SUPFAM" id="SSF49265">
    <property type="entry name" value="Fibronectin type III"/>
    <property type="match status" value="1"/>
</dbReference>
<comment type="caution">
    <text evidence="3">The sequence shown here is derived from an EMBL/GenBank/DDBJ whole genome shotgun (WGS) entry which is preliminary data.</text>
</comment>
<dbReference type="CDD" id="cd00063">
    <property type="entry name" value="FN3"/>
    <property type="match status" value="1"/>
</dbReference>
<sequence>MKRITHILCFIALCLSWTACTKDEAVEPQQLPAPVVRLVERLGTGALLEWADVSGAMSYCYYLTDGDGGEVIAETGTAETSVRLTGLEESETYVFFVKAVGGDGYTDSEYAQCMVETMRVEVLSIASDRTVIEIVPTVSTEIYCWAMIPALQADGLDDDALISLLQQSHGAELTDLWSMGSKTHVCAGLEPSTEYTLAVFMWSPTLEQPVSGIVRRHITTLDKQISFTRAVEHYMGPAEDGMHDVYRIMLFNEGVEEQDGSLSGDGVAICLDVIAPVQQSTLIPPHLYTVAGRDEITDWSVLAGDSETPQSPSNIMHLDMEEAGICTPVASGIVNVDRNDRIYTISGDLQDKDEGSYSFTFKGSMEKVYDPLEFGDGISDGPLVGIRYLIEDGANFGVSGSAMLEFFFYPNEHVHTYKYMLLNDASVFETQSEDAWKEELLGGSEGDGYYTGTDANKEYYTSELNQKAMLLALGISEDGVPGALTYVKTGGVIGEAGNAGVIENGIGPWVDFVNPAYIQSTLTVSLQPSIRALYNFSCIFLGNPIGDGTYTEAEVSRLLAEGSLSDGVYSDLTEMSHSAEPGEVVTFAVLGTNLDRIPGQLNWIALKAPESGFSPVVVDQSSNTGTETPVGRASLSVSYSVYDAGTIPGYEQYETFPAVIYEFTPNVYCVDYRWQGGFPVGEFEHNKASLEEYFASVYNSASYRAGGWYGRSSTDNDVQILIYNPATLGLSMDVYFIGYNTLGEAGDPDYIQVDIPAELPSAPSSVRAAGGACAPGVHELFSFVELPEPAPEHHPLPQTMSDRPDGAAIELRQPVR</sequence>
<dbReference type="PROSITE" id="PS51257">
    <property type="entry name" value="PROKAR_LIPOPROTEIN"/>
    <property type="match status" value="1"/>
</dbReference>
<evidence type="ECO:0000256" key="1">
    <source>
        <dbReference type="SAM" id="MobiDB-lite"/>
    </source>
</evidence>
<feature type="chain" id="PRO_5038712496" evidence="2">
    <location>
        <begin position="22"/>
        <end position="816"/>
    </location>
</feature>
<organism evidence="3 4">
    <name type="scientific">Candidatus Coprenecus stercoravium</name>
    <dbReference type="NCBI Taxonomy" id="2840735"/>
    <lineage>
        <taxon>Bacteria</taxon>
        <taxon>Pseudomonadati</taxon>
        <taxon>Bacteroidota</taxon>
        <taxon>Bacteroidia</taxon>
        <taxon>Bacteroidales</taxon>
        <taxon>Rikenellaceae</taxon>
        <taxon>Rikenellaceae incertae sedis</taxon>
        <taxon>Candidatus Coprenecus</taxon>
    </lineage>
</organism>
<accession>A0A9D2GMS0</accession>
<keyword evidence="2" id="KW-0732">Signal</keyword>
<feature type="region of interest" description="Disordered" evidence="1">
    <location>
        <begin position="788"/>
        <end position="816"/>
    </location>
</feature>
<protein>
    <submittedName>
        <fullName evidence="3">Fibronectin type III domain-containing protein</fullName>
    </submittedName>
</protein>
<gene>
    <name evidence="3" type="ORF">IAC04_00595</name>
</gene>
<dbReference type="InterPro" id="IPR036116">
    <property type="entry name" value="FN3_sf"/>
</dbReference>
<dbReference type="EMBL" id="DXAW01000018">
    <property type="protein sequence ID" value="HIZ84977.1"/>
    <property type="molecule type" value="Genomic_DNA"/>
</dbReference>
<evidence type="ECO:0000313" key="4">
    <source>
        <dbReference type="Proteomes" id="UP000824115"/>
    </source>
</evidence>
<dbReference type="InterPro" id="IPR003961">
    <property type="entry name" value="FN3_dom"/>
</dbReference>
<name>A0A9D2GMS0_9BACT</name>